<protein>
    <submittedName>
        <fullName evidence="2">GNAT family N-acetyltransferase</fullName>
    </submittedName>
</protein>
<dbReference type="Pfam" id="PF13302">
    <property type="entry name" value="Acetyltransf_3"/>
    <property type="match status" value="1"/>
</dbReference>
<accession>A0A4S4AUS5</accession>
<dbReference type="GO" id="GO:0016747">
    <property type="term" value="F:acyltransferase activity, transferring groups other than amino-acyl groups"/>
    <property type="evidence" value="ECO:0007669"/>
    <property type="project" value="InterPro"/>
</dbReference>
<evidence type="ECO:0000313" key="2">
    <source>
        <dbReference type="EMBL" id="THF63696.1"/>
    </source>
</evidence>
<dbReference type="OrthoDB" id="9795206at2"/>
<name>A0A4S4AUS5_9RHOO</name>
<sequence>MNGMVHIDSDTEMHTADRLAAPGPWSLAGGLRAQAGRPPRRTTCHPATVKASVKSFTNPPLPPLAQALHAWEAEGHPQPAARITWLLALRHYLDADPSLGRHPEHSKTRARLLAVAVACDDLPLVRHLGGICHTLGEASLAEELDLVIACWRSGELEPALDLSRRLLFTHPYEARCTALYAAILATLRQPWSFPMPGPAWGDASLCLVPLDHAHCDDFAWAYHDPEIAARCCLPRFADAAEWHAWVDDCRAFGDQMTFAVWHRDWGFVGSVSLVMAEDIGFFYYWIAADFQGLGLGPKAARLLFELAETHWGLRVCYAKCFADNHSSRKGLAKLGFEPLNIHVRTESGNELHFRRVSPGRVPTFDVPEELRFLFQRMASTSQVAEIITAKPREEISI</sequence>
<comment type="caution">
    <text evidence="2">The sequence shown here is derived from an EMBL/GenBank/DDBJ whole genome shotgun (WGS) entry which is preliminary data.</text>
</comment>
<dbReference type="PANTHER" id="PTHR43792">
    <property type="entry name" value="GNAT FAMILY, PUTATIVE (AFU_ORTHOLOGUE AFUA_3G00765)-RELATED-RELATED"/>
    <property type="match status" value="1"/>
</dbReference>
<dbReference type="InterPro" id="IPR000182">
    <property type="entry name" value="GNAT_dom"/>
</dbReference>
<dbReference type="PROSITE" id="PS51186">
    <property type="entry name" value="GNAT"/>
    <property type="match status" value="1"/>
</dbReference>
<evidence type="ECO:0000259" key="1">
    <source>
        <dbReference type="PROSITE" id="PS51186"/>
    </source>
</evidence>
<organism evidence="2 3">
    <name type="scientific">Pseudothauera nasutitermitis</name>
    <dbReference type="NCBI Taxonomy" id="2565930"/>
    <lineage>
        <taxon>Bacteria</taxon>
        <taxon>Pseudomonadati</taxon>
        <taxon>Pseudomonadota</taxon>
        <taxon>Betaproteobacteria</taxon>
        <taxon>Rhodocyclales</taxon>
        <taxon>Zoogloeaceae</taxon>
        <taxon>Pseudothauera</taxon>
    </lineage>
</organism>
<keyword evidence="3" id="KW-1185">Reference proteome</keyword>
<dbReference type="Gene3D" id="3.40.630.30">
    <property type="match status" value="1"/>
</dbReference>
<dbReference type="InterPro" id="IPR051531">
    <property type="entry name" value="N-acetyltransferase"/>
</dbReference>
<dbReference type="Proteomes" id="UP000308430">
    <property type="component" value="Unassembled WGS sequence"/>
</dbReference>
<evidence type="ECO:0000313" key="3">
    <source>
        <dbReference type="Proteomes" id="UP000308430"/>
    </source>
</evidence>
<keyword evidence="2" id="KW-0808">Transferase</keyword>
<dbReference type="SUPFAM" id="SSF55729">
    <property type="entry name" value="Acyl-CoA N-acyltransferases (Nat)"/>
    <property type="match status" value="1"/>
</dbReference>
<dbReference type="EMBL" id="SSOC01000005">
    <property type="protein sequence ID" value="THF63696.1"/>
    <property type="molecule type" value="Genomic_DNA"/>
</dbReference>
<dbReference type="InterPro" id="IPR016181">
    <property type="entry name" value="Acyl_CoA_acyltransferase"/>
</dbReference>
<gene>
    <name evidence="2" type="ORF">E6C76_13995</name>
</gene>
<feature type="domain" description="N-acetyltransferase" evidence="1">
    <location>
        <begin position="213"/>
        <end position="360"/>
    </location>
</feature>
<reference evidence="2 3" key="1">
    <citation type="submission" date="2019-04" db="EMBL/GenBank/DDBJ databases">
        <title>Azoarcus nasutitermitis sp. nov. isolated from termite nest.</title>
        <authorList>
            <person name="Lin S.-Y."/>
            <person name="Hameed A."/>
            <person name="Hsu Y.-H."/>
            <person name="Young C.-C."/>
        </authorList>
    </citation>
    <scope>NUCLEOTIDE SEQUENCE [LARGE SCALE GENOMIC DNA]</scope>
    <source>
        <strain evidence="2 3">CC-YHH838</strain>
    </source>
</reference>
<dbReference type="AlphaFoldDB" id="A0A4S4AUS5"/>
<proteinExistence type="predicted"/>